<dbReference type="AlphaFoldDB" id="A0A2P2BT23"/>
<organism evidence="1 2">
    <name type="scientific">Romboutsia hominis</name>
    <dbReference type="NCBI Taxonomy" id="1507512"/>
    <lineage>
        <taxon>Bacteria</taxon>
        <taxon>Bacillati</taxon>
        <taxon>Bacillota</taxon>
        <taxon>Clostridia</taxon>
        <taxon>Peptostreptococcales</taxon>
        <taxon>Peptostreptococcaceae</taxon>
        <taxon>Romboutsia</taxon>
    </lineage>
</organism>
<dbReference type="EMBL" id="LN650648">
    <property type="protein sequence ID" value="CEI73499.1"/>
    <property type="molecule type" value="Genomic_DNA"/>
</dbReference>
<proteinExistence type="predicted"/>
<dbReference type="RefSeq" id="WP_092924852.1">
    <property type="nucleotide sequence ID" value="NZ_FJTZ01000012.1"/>
</dbReference>
<sequence length="255" mass="30557">MKFDYNIEVNSFLNKIYEHKVYEIAYENNLYNIDAKVLKDRFDLLKNTKIYLGSDMHEFIVNLIPKDKDGYYFRCEIANYHNYSVPRIYDYKGEPIKNTNYNRYGVQLWESHMNELLIEDIESKFNQADFIYFIDNNLLSIVDKINDYIKSRRDKEKIVIKFEDKNEILDIVKSLILNGSLDLSYAEFLIDMDKLRDEMIKFSTPFHMYNEFDKLEDDTLYCLDNFCKYNSLDLFDALINEKGFKFINGVGLVKE</sequence>
<gene>
    <name evidence="1" type="ORF">FRIFI_1971</name>
</gene>
<evidence type="ECO:0000313" key="1">
    <source>
        <dbReference type="EMBL" id="CEI73499.1"/>
    </source>
</evidence>
<reference evidence="1 2" key="1">
    <citation type="submission" date="2014-09" db="EMBL/GenBank/DDBJ databases">
        <authorList>
            <person name="Hornung B.V."/>
        </authorList>
    </citation>
    <scope>NUCLEOTIDE SEQUENCE [LARGE SCALE GENOMIC DNA]</scope>
    <source>
        <strain evidence="1 2">FRIFI</strain>
    </source>
</reference>
<accession>A0A2P2BT23</accession>
<dbReference type="Proteomes" id="UP000245695">
    <property type="component" value="Chromosome 1"/>
</dbReference>
<dbReference type="KEGG" id="rhom:FRIFI_1971"/>
<name>A0A2P2BT23_9FIRM</name>
<evidence type="ECO:0000313" key="2">
    <source>
        <dbReference type="Proteomes" id="UP000245695"/>
    </source>
</evidence>
<protein>
    <submittedName>
        <fullName evidence="1">Uncharacterized protein</fullName>
    </submittedName>
</protein>
<keyword evidence="2" id="KW-1185">Reference proteome</keyword>